<keyword evidence="11" id="KW-0812">Transmembrane</keyword>
<dbReference type="InterPro" id="IPR045003">
    <property type="entry name" value="FLA_A"/>
</dbReference>
<keyword evidence="8" id="KW-0325">Glycoprotein</keyword>
<dbReference type="PROSITE" id="PS50213">
    <property type="entry name" value="FAS1"/>
    <property type="match status" value="2"/>
</dbReference>
<keyword evidence="4" id="KW-0336">GPI-anchor</keyword>
<sequence>MMRPQSLSLVLFSLIFFFLQYCTKTLGQSPAAAPAMPPPTTPVKAPPNAPSQAPSAQVATSPGPVDVGKILQKAGHFTVFVRLMQATTEGAELNKELNTTNNGITIFAPSDNAFSSLKAGFLNALSDEDKTELVKFHVLPALISSSQFQTVSNPVRTQAGTGPRVTLNVTTTGNFVNISTGLTNASISGTVYTDSQLAIYEIDKVLFPMDIFTPKPPAPAPAPELGKPGKPAPGVESPTAPKDISGAPTPLILIHNNALPLAISCMHRPLCCPKMQQFILLLSLLFLHNCTRTFCQSPVQSPIATPTKAPVPRAPVAVPTDTIKILLKAGRFLSFVRLMKATQVDTQLFSQLNSSTDGITIFAPNDNAFSGPVAGAVGSLNDREKLEFVQFHILPRFFSISDFQSASNPVKTLAGSDSKFPLTITTSDNSVKISSGLTKTSISNTIYTDKQVAIYEVDKVLVPKDLFPPAPPAPAPAKPVEESPVTPQDASVGVIIVLHHHLVFFGVGIYIAALVFTL</sequence>
<dbReference type="GO" id="GO:0009834">
    <property type="term" value="P:plant-type secondary cell wall biogenesis"/>
    <property type="evidence" value="ECO:0007669"/>
    <property type="project" value="UniProtKB-ARBA"/>
</dbReference>
<dbReference type="Gene3D" id="2.30.180.10">
    <property type="entry name" value="FAS1 domain"/>
    <property type="match status" value="2"/>
</dbReference>
<name>A0A835MZN5_9ROSI</name>
<evidence type="ECO:0000256" key="4">
    <source>
        <dbReference type="ARBA" id="ARBA00022622"/>
    </source>
</evidence>
<evidence type="ECO:0000256" key="6">
    <source>
        <dbReference type="ARBA" id="ARBA00022974"/>
    </source>
</evidence>
<dbReference type="FunFam" id="2.30.180.10:FF:000006">
    <property type="entry name" value="Fasciclin-like arabinogalactan protein 11"/>
    <property type="match status" value="1"/>
</dbReference>
<evidence type="ECO:0000259" key="13">
    <source>
        <dbReference type="PROSITE" id="PS50213"/>
    </source>
</evidence>
<comment type="subcellular location">
    <subcellularLocation>
        <location evidence="1">Cell membrane</location>
        <topology evidence="1">Lipid-anchor</topology>
        <topology evidence="1">GPI-anchor</topology>
    </subcellularLocation>
</comment>
<evidence type="ECO:0000313" key="14">
    <source>
        <dbReference type="EMBL" id="KAF9684757.1"/>
    </source>
</evidence>
<feature type="domain" description="FAS1" evidence="13">
    <location>
        <begin position="64"/>
        <end position="206"/>
    </location>
</feature>
<evidence type="ECO:0000256" key="2">
    <source>
        <dbReference type="ARBA" id="ARBA00007843"/>
    </source>
</evidence>
<feature type="region of interest" description="Disordered" evidence="10">
    <location>
        <begin position="217"/>
        <end position="241"/>
    </location>
</feature>
<proteinExistence type="inferred from homology"/>
<feature type="transmembrane region" description="Helical" evidence="11">
    <location>
        <begin position="492"/>
        <end position="516"/>
    </location>
</feature>
<keyword evidence="11" id="KW-1133">Transmembrane helix</keyword>
<dbReference type="PANTHER" id="PTHR32077">
    <property type="entry name" value="FASCICLIN-LIKE ARABINOGALACTAN PROTEIN"/>
    <property type="match status" value="1"/>
</dbReference>
<evidence type="ECO:0000256" key="9">
    <source>
        <dbReference type="ARBA" id="ARBA00024686"/>
    </source>
</evidence>
<evidence type="ECO:0000256" key="1">
    <source>
        <dbReference type="ARBA" id="ARBA00004609"/>
    </source>
</evidence>
<dbReference type="PANTHER" id="PTHR32077:SF78">
    <property type="entry name" value="FAS1 DOMAIN-CONTAINING PROTEIN"/>
    <property type="match status" value="1"/>
</dbReference>
<feature type="compositionally biased region" description="Low complexity" evidence="10">
    <location>
        <begin position="223"/>
        <end position="234"/>
    </location>
</feature>
<evidence type="ECO:0000313" key="15">
    <source>
        <dbReference type="Proteomes" id="UP000657918"/>
    </source>
</evidence>
<dbReference type="Proteomes" id="UP000657918">
    <property type="component" value="Chromosome 4"/>
</dbReference>
<keyword evidence="15" id="KW-1185">Reference proteome</keyword>
<keyword evidence="3" id="KW-1003">Cell membrane</keyword>
<dbReference type="SUPFAM" id="SSF82153">
    <property type="entry name" value="FAS1 domain"/>
    <property type="match status" value="2"/>
</dbReference>
<feature type="chain" id="PRO_5032528188" description="FAS1 domain-containing protein" evidence="12">
    <location>
        <begin position="28"/>
        <end position="518"/>
    </location>
</feature>
<dbReference type="OrthoDB" id="286301at2759"/>
<accession>A0A835MZN5</accession>
<dbReference type="EMBL" id="JADGMS010000004">
    <property type="protein sequence ID" value="KAF9684757.1"/>
    <property type="molecule type" value="Genomic_DNA"/>
</dbReference>
<evidence type="ECO:0000256" key="11">
    <source>
        <dbReference type="SAM" id="Phobius"/>
    </source>
</evidence>
<comment type="caution">
    <text evidence="14">The sequence shown here is derived from an EMBL/GenBank/DDBJ whole genome shotgun (WGS) entry which is preliminary data.</text>
</comment>
<dbReference type="GO" id="GO:0098552">
    <property type="term" value="C:side of membrane"/>
    <property type="evidence" value="ECO:0007669"/>
    <property type="project" value="UniProtKB-KW"/>
</dbReference>
<keyword evidence="5 12" id="KW-0732">Signal</keyword>
<reference evidence="14 15" key="1">
    <citation type="submission" date="2020-10" db="EMBL/GenBank/DDBJ databases">
        <title>Plant Genome Project.</title>
        <authorList>
            <person name="Zhang R.-G."/>
        </authorList>
    </citation>
    <scope>NUCLEOTIDE SEQUENCE [LARGE SCALE GENOMIC DNA]</scope>
    <source>
        <strain evidence="14">FAFU-HL-1</strain>
        <tissue evidence="14">Leaf</tissue>
    </source>
</reference>
<dbReference type="AlphaFoldDB" id="A0A835MZN5"/>
<feature type="compositionally biased region" description="Pro residues" evidence="10">
    <location>
        <begin position="35"/>
        <end position="49"/>
    </location>
</feature>
<evidence type="ECO:0000256" key="7">
    <source>
        <dbReference type="ARBA" id="ARBA00023136"/>
    </source>
</evidence>
<dbReference type="InterPro" id="IPR000782">
    <property type="entry name" value="FAS1_domain"/>
</dbReference>
<comment type="similarity">
    <text evidence="2">Belongs to the fasciclin-like AGP family.</text>
</comment>
<evidence type="ECO:0000256" key="5">
    <source>
        <dbReference type="ARBA" id="ARBA00022729"/>
    </source>
</evidence>
<comment type="function">
    <text evidence="9">May be a cell surface adhesion protein.</text>
</comment>
<keyword evidence="4" id="KW-0449">Lipoprotein</keyword>
<evidence type="ECO:0000256" key="8">
    <source>
        <dbReference type="ARBA" id="ARBA00023180"/>
    </source>
</evidence>
<feature type="domain" description="FAS1" evidence="13">
    <location>
        <begin position="319"/>
        <end position="461"/>
    </location>
</feature>
<feature type="signal peptide" evidence="12">
    <location>
        <begin position="1"/>
        <end position="27"/>
    </location>
</feature>
<evidence type="ECO:0000256" key="12">
    <source>
        <dbReference type="SAM" id="SignalP"/>
    </source>
</evidence>
<dbReference type="InterPro" id="IPR036378">
    <property type="entry name" value="FAS1_dom_sf"/>
</dbReference>
<dbReference type="SMART" id="SM00554">
    <property type="entry name" value="FAS1"/>
    <property type="match status" value="2"/>
</dbReference>
<feature type="region of interest" description="Disordered" evidence="10">
    <location>
        <begin position="29"/>
        <end position="61"/>
    </location>
</feature>
<gene>
    <name evidence="14" type="ORF">SADUNF_Sadunf04G0151500</name>
</gene>
<evidence type="ECO:0000256" key="3">
    <source>
        <dbReference type="ARBA" id="ARBA00022475"/>
    </source>
</evidence>
<keyword evidence="6" id="KW-0654">Proteoglycan</keyword>
<evidence type="ECO:0000256" key="10">
    <source>
        <dbReference type="SAM" id="MobiDB-lite"/>
    </source>
</evidence>
<feature type="compositionally biased region" description="Low complexity" evidence="10">
    <location>
        <begin position="50"/>
        <end position="61"/>
    </location>
</feature>
<keyword evidence="7 11" id="KW-0472">Membrane</keyword>
<organism evidence="14 15">
    <name type="scientific">Salix dunnii</name>
    <dbReference type="NCBI Taxonomy" id="1413687"/>
    <lineage>
        <taxon>Eukaryota</taxon>
        <taxon>Viridiplantae</taxon>
        <taxon>Streptophyta</taxon>
        <taxon>Embryophyta</taxon>
        <taxon>Tracheophyta</taxon>
        <taxon>Spermatophyta</taxon>
        <taxon>Magnoliopsida</taxon>
        <taxon>eudicotyledons</taxon>
        <taxon>Gunneridae</taxon>
        <taxon>Pentapetalae</taxon>
        <taxon>rosids</taxon>
        <taxon>fabids</taxon>
        <taxon>Malpighiales</taxon>
        <taxon>Salicaceae</taxon>
        <taxon>Saliceae</taxon>
        <taxon>Salix</taxon>
    </lineage>
</organism>
<dbReference type="GO" id="GO:0005886">
    <property type="term" value="C:plasma membrane"/>
    <property type="evidence" value="ECO:0007669"/>
    <property type="project" value="UniProtKB-SubCell"/>
</dbReference>
<dbReference type="Pfam" id="PF02469">
    <property type="entry name" value="Fasciclin"/>
    <property type="match status" value="2"/>
</dbReference>
<protein>
    <recommendedName>
        <fullName evidence="13">FAS1 domain-containing protein</fullName>
    </recommendedName>
</protein>